<dbReference type="GO" id="GO:0032259">
    <property type="term" value="P:methylation"/>
    <property type="evidence" value="ECO:0007669"/>
    <property type="project" value="UniProtKB-KW"/>
</dbReference>
<proteinExistence type="predicted"/>
<dbReference type="Gene3D" id="3.40.50.150">
    <property type="entry name" value="Vaccinia Virus protein VP39"/>
    <property type="match status" value="1"/>
</dbReference>
<evidence type="ECO:0000313" key="4">
    <source>
        <dbReference type="Proteomes" id="UP001056708"/>
    </source>
</evidence>
<dbReference type="RefSeq" id="WP_252662390.1">
    <property type="nucleotide sequence ID" value="NZ_CP098611.1"/>
</dbReference>
<organism evidence="3 4">
    <name type="scientific">Phormidium yuhuli AB48</name>
    <dbReference type="NCBI Taxonomy" id="2940671"/>
    <lineage>
        <taxon>Bacteria</taxon>
        <taxon>Bacillati</taxon>
        <taxon>Cyanobacteriota</taxon>
        <taxon>Cyanophyceae</taxon>
        <taxon>Oscillatoriophycideae</taxon>
        <taxon>Oscillatoriales</taxon>
        <taxon>Oscillatoriaceae</taxon>
        <taxon>Phormidium</taxon>
        <taxon>Phormidium yuhuli</taxon>
    </lineage>
</organism>
<reference evidence="3" key="1">
    <citation type="submission" date="2022-06" db="EMBL/GenBank/DDBJ databases">
        <title>Genome sequence of Phormidium yuhuli AB48 isolated from an industrial photobioreactor environment.</title>
        <authorList>
            <person name="Qiu Y."/>
            <person name="Noonan A.J.C."/>
            <person name="Dofher K."/>
            <person name="Koch M."/>
            <person name="Kieft B."/>
            <person name="Lin X."/>
            <person name="Ziels R.M."/>
            <person name="Hallam S.J."/>
        </authorList>
    </citation>
    <scope>NUCLEOTIDE SEQUENCE</scope>
    <source>
        <strain evidence="3">AB48</strain>
    </source>
</reference>
<dbReference type="Proteomes" id="UP001056708">
    <property type="component" value="Chromosome"/>
</dbReference>
<protein>
    <submittedName>
        <fullName evidence="3">Methyltransferase domain-containing protein</fullName>
    </submittedName>
</protein>
<feature type="region of interest" description="Disordered" evidence="1">
    <location>
        <begin position="433"/>
        <end position="454"/>
    </location>
</feature>
<keyword evidence="4" id="KW-1185">Reference proteome</keyword>
<gene>
    <name evidence="3" type="ORF">NEA10_16155</name>
</gene>
<evidence type="ECO:0000313" key="3">
    <source>
        <dbReference type="EMBL" id="USR90357.1"/>
    </source>
</evidence>
<feature type="domain" description="Methyltransferase" evidence="2">
    <location>
        <begin position="235"/>
        <end position="332"/>
    </location>
</feature>
<dbReference type="GO" id="GO:0008168">
    <property type="term" value="F:methyltransferase activity"/>
    <property type="evidence" value="ECO:0007669"/>
    <property type="project" value="UniProtKB-KW"/>
</dbReference>
<dbReference type="EMBL" id="CP098611">
    <property type="protein sequence ID" value="USR90357.1"/>
    <property type="molecule type" value="Genomic_DNA"/>
</dbReference>
<evidence type="ECO:0000259" key="2">
    <source>
        <dbReference type="Pfam" id="PF13649"/>
    </source>
</evidence>
<dbReference type="SUPFAM" id="SSF53335">
    <property type="entry name" value="S-adenosyl-L-methionine-dependent methyltransferases"/>
    <property type="match status" value="1"/>
</dbReference>
<dbReference type="CDD" id="cd02440">
    <property type="entry name" value="AdoMet_MTases"/>
    <property type="match status" value="1"/>
</dbReference>
<keyword evidence="3" id="KW-0808">Transferase</keyword>
<dbReference type="InterPro" id="IPR041698">
    <property type="entry name" value="Methyltransf_25"/>
</dbReference>
<dbReference type="Pfam" id="PF13649">
    <property type="entry name" value="Methyltransf_25"/>
    <property type="match status" value="1"/>
</dbReference>
<name>A0ABY5AMB7_9CYAN</name>
<dbReference type="InterPro" id="IPR029063">
    <property type="entry name" value="SAM-dependent_MTases_sf"/>
</dbReference>
<evidence type="ECO:0000256" key="1">
    <source>
        <dbReference type="SAM" id="MobiDB-lite"/>
    </source>
</evidence>
<keyword evidence="3" id="KW-0489">Methyltransferase</keyword>
<accession>A0ABY5AMB7</accession>
<sequence>MTTPPQLDTPLYQAIARSLKGSLSAQGQIAFPAVKGAVDPYGQRINRLFSLLGKPLSPSELVKLCQHLATLLKDPPTSSQIVLSYEPARAPRQGLVYRLDRVKTKSPSPALISEGQLVLPSIPCLRRDYLQQLAGIFALLTHPLNQAQAEQLEARLQEDLETGFLLSPQARLVVRYASNPPEEGGLSCQVSVVTRSLAEQSQTLLQQSPDYCETLGPLTKVMDLAKSFSAAETPVLVAGVGTAQSALPLARQGFSVDAMDLAPPFAHRLGQLLQQEPLPIRVMAEDILDPLVTPKPGHYGLGLLTEVASRVADGEALEGLLSKIAQALRPGGTLLLNLFLASEELPENPLLEQTARVFNSTLFRRSQLESLLQRLPFTLVDEVPVLAYEREHRPADQAKLDPWYARWAQGQQVFAMAEPPMALHWLTLVREDTSDDSDESDGPKPLFSTVEAEF</sequence>